<organism evidence="3">
    <name type="scientific">bioreactor metagenome</name>
    <dbReference type="NCBI Taxonomy" id="1076179"/>
    <lineage>
        <taxon>unclassified sequences</taxon>
        <taxon>metagenomes</taxon>
        <taxon>ecological metagenomes</taxon>
    </lineage>
</organism>
<feature type="domain" description="BRCT" evidence="2">
    <location>
        <begin position="20"/>
        <end position="114"/>
    </location>
</feature>
<dbReference type="PROSITE" id="PS50172">
    <property type="entry name" value="BRCT"/>
    <property type="match status" value="1"/>
</dbReference>
<keyword evidence="3" id="KW-0436">Ligase</keyword>
<dbReference type="SMART" id="SM00292">
    <property type="entry name" value="BRCT"/>
    <property type="match status" value="1"/>
</dbReference>
<gene>
    <name evidence="3" type="primary">ligA_41</name>
    <name evidence="3" type="ORF">SDC9_116423</name>
</gene>
<name>A0A645BWJ5_9ZZZZ</name>
<feature type="compositionally biased region" description="Basic and acidic residues" evidence="1">
    <location>
        <begin position="1"/>
        <end position="23"/>
    </location>
</feature>
<dbReference type="Gene3D" id="3.40.50.10190">
    <property type="entry name" value="BRCT domain"/>
    <property type="match status" value="1"/>
</dbReference>
<sequence length="114" mass="12635">MIRRLKEAGVQMEEKQEASREDTPFENQRFVFTGELQSMARADAEALVKDLGGASSSSVSKKTSIVVAGPGAGSKLQKARELGVKVIDEEEFLTMIRPYIEESFEDKHISAKEE</sequence>
<dbReference type="SUPFAM" id="SSF52113">
    <property type="entry name" value="BRCT domain"/>
    <property type="match status" value="1"/>
</dbReference>
<protein>
    <submittedName>
        <fullName evidence="3">DNA ligase</fullName>
        <ecNumber evidence="3">6.5.1.2</ecNumber>
    </submittedName>
</protein>
<dbReference type="InterPro" id="IPR036420">
    <property type="entry name" value="BRCT_dom_sf"/>
</dbReference>
<proteinExistence type="predicted"/>
<evidence type="ECO:0000259" key="2">
    <source>
        <dbReference type="PROSITE" id="PS50172"/>
    </source>
</evidence>
<dbReference type="AlphaFoldDB" id="A0A645BWJ5"/>
<dbReference type="InterPro" id="IPR001357">
    <property type="entry name" value="BRCT_dom"/>
</dbReference>
<dbReference type="CDD" id="cd17748">
    <property type="entry name" value="BRCT_DNA_ligase_like"/>
    <property type="match status" value="1"/>
</dbReference>
<feature type="region of interest" description="Disordered" evidence="1">
    <location>
        <begin position="1"/>
        <end position="26"/>
    </location>
</feature>
<dbReference type="EC" id="6.5.1.2" evidence="3"/>
<dbReference type="Pfam" id="PF00533">
    <property type="entry name" value="BRCT"/>
    <property type="match status" value="1"/>
</dbReference>
<accession>A0A645BWJ5</accession>
<dbReference type="EMBL" id="VSSQ01022900">
    <property type="protein sequence ID" value="MPM69478.1"/>
    <property type="molecule type" value="Genomic_DNA"/>
</dbReference>
<comment type="caution">
    <text evidence="3">The sequence shown here is derived from an EMBL/GenBank/DDBJ whole genome shotgun (WGS) entry which is preliminary data.</text>
</comment>
<evidence type="ECO:0000256" key="1">
    <source>
        <dbReference type="SAM" id="MobiDB-lite"/>
    </source>
</evidence>
<evidence type="ECO:0000313" key="3">
    <source>
        <dbReference type="EMBL" id="MPM69478.1"/>
    </source>
</evidence>
<dbReference type="GO" id="GO:0003911">
    <property type="term" value="F:DNA ligase (NAD+) activity"/>
    <property type="evidence" value="ECO:0007669"/>
    <property type="project" value="UniProtKB-EC"/>
</dbReference>
<reference evidence="3" key="1">
    <citation type="submission" date="2019-08" db="EMBL/GenBank/DDBJ databases">
        <authorList>
            <person name="Kucharzyk K."/>
            <person name="Murdoch R.W."/>
            <person name="Higgins S."/>
            <person name="Loffler F."/>
        </authorList>
    </citation>
    <scope>NUCLEOTIDE SEQUENCE</scope>
</reference>